<keyword evidence="5" id="KW-1185">Reference proteome</keyword>
<dbReference type="EMBL" id="CP063213">
    <property type="protein sequence ID" value="QOR45395.1"/>
    <property type="molecule type" value="Genomic_DNA"/>
</dbReference>
<keyword evidence="1 4" id="KW-0378">Hydrolase</keyword>
<proteinExistence type="predicted"/>
<evidence type="ECO:0000256" key="1">
    <source>
        <dbReference type="ARBA" id="ARBA00022801"/>
    </source>
</evidence>
<evidence type="ECO:0000313" key="5">
    <source>
        <dbReference type="Proteomes" id="UP000595053"/>
    </source>
</evidence>
<organism evidence="4 5">
    <name type="scientific">Trueperella pecoris</name>
    <dbReference type="NCBI Taxonomy" id="2733571"/>
    <lineage>
        <taxon>Bacteria</taxon>
        <taxon>Bacillati</taxon>
        <taxon>Actinomycetota</taxon>
        <taxon>Actinomycetes</taxon>
        <taxon>Actinomycetales</taxon>
        <taxon>Actinomycetaceae</taxon>
        <taxon>Trueperella</taxon>
    </lineage>
</organism>
<dbReference type="InterPro" id="IPR029058">
    <property type="entry name" value="AB_hydrolase_fold"/>
</dbReference>
<dbReference type="PANTHER" id="PTHR48081:SF8">
    <property type="entry name" value="ALPHA_BETA HYDROLASE FOLD-3 DOMAIN-CONTAINING PROTEIN-RELATED"/>
    <property type="match status" value="1"/>
</dbReference>
<dbReference type="Pfam" id="PF07859">
    <property type="entry name" value="Abhydrolase_3"/>
    <property type="match status" value="1"/>
</dbReference>
<dbReference type="InterPro" id="IPR050300">
    <property type="entry name" value="GDXG_lipolytic_enzyme"/>
</dbReference>
<dbReference type="Proteomes" id="UP000595053">
    <property type="component" value="Chromosome"/>
</dbReference>
<accession>A0A7M1QVP2</accession>
<feature type="domain" description="Alpha/beta hydrolase fold-3" evidence="2">
    <location>
        <begin position="353"/>
        <end position="552"/>
    </location>
</feature>
<reference evidence="4 5" key="1">
    <citation type="submission" date="2020-10" db="EMBL/GenBank/DDBJ databases">
        <title>Trueperella pecoris sp. nov. isolated from bovine and porcine specimens.</title>
        <authorList>
            <person name="Schoenecker L."/>
            <person name="Schnydrig P."/>
            <person name="Brodard I."/>
            <person name="Thomann A."/>
            <person name="Hemphill A."/>
            <person name="Rodriguez-Campos S."/>
            <person name="Perreten V."/>
            <person name="Jores J."/>
            <person name="Kittl S."/>
        </authorList>
    </citation>
    <scope>NUCLEOTIDE SEQUENCE [LARGE SCALE GENOMIC DNA]</scope>
    <source>
        <strain evidence="4 5">15A0121</strain>
    </source>
</reference>
<evidence type="ECO:0000313" key="4">
    <source>
        <dbReference type="EMBL" id="QOR45395.1"/>
    </source>
</evidence>
<protein>
    <submittedName>
        <fullName evidence="4">Alpha/beta fold hydrolase</fullName>
    </submittedName>
</protein>
<sequence>MASHGISYSVSGCEVKGVIVALHGVTDNAASLSDLARQWKDEWKVYLVDTLGHGLSRSFDDTELADPLRAIAAAVRSVVIEAARQSVSRKVVLMGHSLGGAVACAIANDVPEVIQALVLEDPALLTEGQWELYRGSAGDLVKRQELVTDRVGEAITELMKVYTAWPASEYGAWAQGKTQVDRRFVATGVVGMRGREVLAGLSVPTLLVTGDQSDVLFGREGQSELESLGNPHISSVLISDASHTVRRDQSEEFYRVVGEFLRRYGQRPLSPTPYIAAELQPVIDATPEQNAEDYLAMRRRGEELLADVRPADGVTVEEVHLGGQTGDDRQADSSDEAFTLRCLRSGAEPRAVVLSIHGGGYIAGAARYDDARNSELIEVFGGAVVASPDYRLSPEWPWPAAATDCVRSLHYLSRAYPGLPLYIYGDSAGAGLAQQALAIIAASGQGPDVDRIVLLEPCLEPGMVTRSFDTYRDGPIWTLEASSVAWRHYMGASDAVPPYVPSRAAASAMPPTFLVVNPADPLRDEGMRFAQDLADAGVAVELHMYSGTFHGALSVPGTSTWERAKDDIRAFLATPITSSHSSLGKDPS</sequence>
<dbReference type="PANTHER" id="PTHR48081">
    <property type="entry name" value="AB HYDROLASE SUPERFAMILY PROTEIN C4A8.06C"/>
    <property type="match status" value="1"/>
</dbReference>
<dbReference type="Pfam" id="PF12146">
    <property type="entry name" value="Hydrolase_4"/>
    <property type="match status" value="1"/>
</dbReference>
<dbReference type="RefSeq" id="WP_197550982.1">
    <property type="nucleotide sequence ID" value="NZ_CP063213.1"/>
</dbReference>
<feature type="domain" description="Serine aminopeptidase S33" evidence="3">
    <location>
        <begin position="14"/>
        <end position="244"/>
    </location>
</feature>
<evidence type="ECO:0000259" key="2">
    <source>
        <dbReference type="Pfam" id="PF07859"/>
    </source>
</evidence>
<dbReference type="SUPFAM" id="SSF53474">
    <property type="entry name" value="alpha/beta-Hydrolases"/>
    <property type="match status" value="2"/>
</dbReference>
<dbReference type="AlphaFoldDB" id="A0A7M1QVP2"/>
<evidence type="ECO:0000259" key="3">
    <source>
        <dbReference type="Pfam" id="PF12146"/>
    </source>
</evidence>
<dbReference type="InterPro" id="IPR022742">
    <property type="entry name" value="Hydrolase_4"/>
</dbReference>
<dbReference type="Gene3D" id="3.40.50.1820">
    <property type="entry name" value="alpha/beta hydrolase"/>
    <property type="match status" value="2"/>
</dbReference>
<dbReference type="InterPro" id="IPR013094">
    <property type="entry name" value="AB_hydrolase_3"/>
</dbReference>
<dbReference type="GO" id="GO:0016787">
    <property type="term" value="F:hydrolase activity"/>
    <property type="evidence" value="ECO:0007669"/>
    <property type="project" value="UniProtKB-KW"/>
</dbReference>
<gene>
    <name evidence="4" type="ORF">INS88_09050</name>
</gene>
<name>A0A7M1QVP2_9ACTO</name>